<keyword evidence="4" id="KW-1185">Reference proteome</keyword>
<evidence type="ECO:0000313" key="4">
    <source>
        <dbReference type="Proteomes" id="UP001458946"/>
    </source>
</evidence>
<dbReference type="Pfam" id="PF21620">
    <property type="entry name" value="SlpA_C"/>
    <property type="match status" value="1"/>
</dbReference>
<gene>
    <name evidence="3" type="ORF">Dxin01_02556</name>
</gene>
<keyword evidence="1" id="KW-0732">Signal</keyword>
<dbReference type="RefSeq" id="WP_353542776.1">
    <property type="nucleotide sequence ID" value="NZ_BAABRN010000030.1"/>
</dbReference>
<dbReference type="PANTHER" id="PTHR43308">
    <property type="entry name" value="OUTER MEMBRANE PROTEIN ALPHA-RELATED"/>
    <property type="match status" value="1"/>
</dbReference>
<accession>A0ABP9VC45</accession>
<organism evidence="3 4">
    <name type="scientific">Deinococcus xinjiangensis</name>
    <dbReference type="NCBI Taxonomy" id="457454"/>
    <lineage>
        <taxon>Bacteria</taxon>
        <taxon>Thermotogati</taxon>
        <taxon>Deinococcota</taxon>
        <taxon>Deinococci</taxon>
        <taxon>Deinococcales</taxon>
        <taxon>Deinococcaceae</taxon>
        <taxon>Deinococcus</taxon>
    </lineage>
</organism>
<feature type="domain" description="SLH" evidence="2">
    <location>
        <begin position="30"/>
        <end position="93"/>
    </location>
</feature>
<evidence type="ECO:0000313" key="3">
    <source>
        <dbReference type="EMBL" id="GAA5502809.1"/>
    </source>
</evidence>
<sequence length="1001" mass="105755">MKKSLLVLTAALMFGSLASAQTTATASAPQVPALTDVPAGHWAKDAIDRLVSRGIILGYPDGTFRGTQNLTRYEAAVIIARLLDQIRGQGTGNMNSDDLVALQNAVQELAADLAALGVRVSDLEENSVNKDDFARLEARVEEVAALNGDATAIANIQSQIDDLASRADEYDTLRADVDDNASSIAALNDLTVLLNQDILDLQDRVSAVEAAQADFVQRSDFDNLAGKVTTIDTRVTKLENAPKFSVSGTLGANYGRIAITGANQTIGVDPKTGLPASISPNFDVDRLTRQTFADNAFSNGAAKCWDTNGFAASGPVNCIDTNNHDYMSDSYLVFGVKASNLSTANGKFVVNNAAVNFYTKDPFKGSSDVLVAIDNVSADGTLNGQKFDVRYEPYRSSFKFNDYLFNNDNVSIGTDAGTVGRRGIVANIQADKLPLQPKLTVVVGTATPFVNPTLNYTEVKQLNGESFKPPRYSGYTLSDARAPLVGNYYGIRASVNPAGYGTFGVSFAQMDGGANSGAYSYLAADGVTTVSGNATWTVPGRSALGADWDLGFGVKNADGNSPFTLKGVYVASVAHSQSTFLTNGAANVAQNLMKSIDTAFYTDAKADLGIAKLGANYRYISGEYDSGKAGMSGNDNSYYADARHSWAYGPDNQGFGAGVGTNLGPIALAAYGDSYRIISEGTDRYVNFGVSAGVKFFGLKALGFYNSSKAAGNTIGADNNNFTYNLTTPYMDVADVPFAFSSTYGGVLSHDGKAADALIKNLNFTVADAYFYQSNLKANDLQVYGDYSGTIAGITIAPFGRYHMFSTPSDAVVTDTNNGTGGVPAGWYSGQSYSTWKVGVKASTQPLTSIPLQPSLFVNYAQRETTIKATNAKASELLGQVGVTLNQFILPDMKASLGYAYYQGYNVAAIATGSSQSGASATYSPKADRIYASPFSGGATPFAGDDFGSQSGQLNGIFGQLDWNGLTANYGIFKYNASNSATGASTRSVAQAFKVGYTFKF</sequence>
<feature type="chain" id="PRO_5046967079" description="SLH domain-containing protein" evidence="1">
    <location>
        <begin position="21"/>
        <end position="1001"/>
    </location>
</feature>
<dbReference type="InterPro" id="IPR051465">
    <property type="entry name" value="Cell_Envelope_Struct_Comp"/>
</dbReference>
<proteinExistence type="predicted"/>
<dbReference type="InterPro" id="IPR001119">
    <property type="entry name" value="SLH_dom"/>
</dbReference>
<dbReference type="Proteomes" id="UP001458946">
    <property type="component" value="Unassembled WGS sequence"/>
</dbReference>
<evidence type="ECO:0000256" key="1">
    <source>
        <dbReference type="SAM" id="SignalP"/>
    </source>
</evidence>
<evidence type="ECO:0000259" key="2">
    <source>
        <dbReference type="PROSITE" id="PS51272"/>
    </source>
</evidence>
<name>A0ABP9VC45_9DEIO</name>
<dbReference type="EMBL" id="BAABRN010000030">
    <property type="protein sequence ID" value="GAA5502809.1"/>
    <property type="molecule type" value="Genomic_DNA"/>
</dbReference>
<comment type="caution">
    <text evidence="3">The sequence shown here is derived from an EMBL/GenBank/DDBJ whole genome shotgun (WGS) entry which is preliminary data.</text>
</comment>
<protein>
    <recommendedName>
        <fullName evidence="2">SLH domain-containing protein</fullName>
    </recommendedName>
</protein>
<dbReference type="InterPro" id="IPR048736">
    <property type="entry name" value="SlpA_C"/>
</dbReference>
<reference evidence="3 4" key="1">
    <citation type="submission" date="2024-02" db="EMBL/GenBank/DDBJ databases">
        <title>Deinococcus xinjiangensis NBRC 107630.</title>
        <authorList>
            <person name="Ichikawa N."/>
            <person name="Katano-Makiyama Y."/>
            <person name="Hidaka K."/>
        </authorList>
    </citation>
    <scope>NUCLEOTIDE SEQUENCE [LARGE SCALE GENOMIC DNA]</scope>
    <source>
        <strain evidence="3 4">NBRC 107630</strain>
    </source>
</reference>
<dbReference type="Pfam" id="PF00395">
    <property type="entry name" value="SLH"/>
    <property type="match status" value="1"/>
</dbReference>
<dbReference type="PANTHER" id="PTHR43308:SF1">
    <property type="entry name" value="OUTER MEMBRANE PROTEIN ALPHA"/>
    <property type="match status" value="1"/>
</dbReference>
<feature type="signal peptide" evidence="1">
    <location>
        <begin position="1"/>
        <end position="20"/>
    </location>
</feature>
<dbReference type="PROSITE" id="PS51272">
    <property type="entry name" value="SLH"/>
    <property type="match status" value="1"/>
</dbReference>